<reference evidence="2 3" key="1">
    <citation type="submission" date="2018-08" db="EMBL/GenBank/DDBJ databases">
        <title>A genome reference for cultivated species of the human gut microbiota.</title>
        <authorList>
            <person name="Zou Y."/>
            <person name="Xue W."/>
            <person name="Luo G."/>
        </authorList>
    </citation>
    <scope>NUCLEOTIDE SEQUENCE [LARGE SCALE GENOMIC DNA]</scope>
    <source>
        <strain evidence="2 3">AF31-17AC</strain>
    </source>
</reference>
<dbReference type="Proteomes" id="UP000283700">
    <property type="component" value="Unassembled WGS sequence"/>
</dbReference>
<dbReference type="SMART" id="SM00382">
    <property type="entry name" value="AAA"/>
    <property type="match status" value="1"/>
</dbReference>
<evidence type="ECO:0000313" key="3">
    <source>
        <dbReference type="Proteomes" id="UP000283700"/>
    </source>
</evidence>
<dbReference type="InterPro" id="IPR027417">
    <property type="entry name" value="P-loop_NTPase"/>
</dbReference>
<organism evidence="2 3">
    <name type="scientific">Anaerobutyricum hallii</name>
    <dbReference type="NCBI Taxonomy" id="39488"/>
    <lineage>
        <taxon>Bacteria</taxon>
        <taxon>Bacillati</taxon>
        <taxon>Bacillota</taxon>
        <taxon>Clostridia</taxon>
        <taxon>Lachnospirales</taxon>
        <taxon>Lachnospiraceae</taxon>
        <taxon>Anaerobutyricum</taxon>
    </lineage>
</organism>
<comment type="caution">
    <text evidence="2">The sequence shown here is derived from an EMBL/GenBank/DDBJ whole genome shotgun (WGS) entry which is preliminary data.</text>
</comment>
<evidence type="ECO:0000259" key="1">
    <source>
        <dbReference type="SMART" id="SM00382"/>
    </source>
</evidence>
<sequence>MNLKWDNSFIGIEYYSNVKSSSVEWIWYPYIPCGKITVLQGDPGEGKSTLILHIAAILTKGATLPDGNKIQNPMTVIYQCSEDSKGDTIKPRLERAGADCRKVAFIKDDDGDLTLDDERIELAVKMTGAKLLVLDPIQAFIGKNGNMQSAVRMRETMTKLANIASEYACAVVLVGHMNKTNGGKNIYRGLGSIDIAAAARSVLLVARDKDEPSKRYMLPIKSSLAPEGEPIAFELDRDRGFSWIGKCDIDINELAAGQKSSAKKDMAVNYLHTILAENDVASVKIFEEMSRYGFSKRTVQNAKKEAGIQAYKKGNAWHWHMERGAADDGTGEICCKPGRTEREDSCQI</sequence>
<dbReference type="SUPFAM" id="SSF52540">
    <property type="entry name" value="P-loop containing nucleoside triphosphate hydrolases"/>
    <property type="match status" value="1"/>
</dbReference>
<protein>
    <recommendedName>
        <fullName evidence="1">AAA+ ATPase domain-containing protein</fullName>
    </recommendedName>
</protein>
<gene>
    <name evidence="2" type="ORF">DWZ29_08445</name>
</gene>
<proteinExistence type="predicted"/>
<feature type="domain" description="AAA+ ATPase" evidence="1">
    <location>
        <begin position="33"/>
        <end position="210"/>
    </location>
</feature>
<name>A0A415U4T0_9FIRM</name>
<dbReference type="EMBL" id="QRQO01000020">
    <property type="protein sequence ID" value="RHN13072.1"/>
    <property type="molecule type" value="Genomic_DNA"/>
</dbReference>
<dbReference type="InterPro" id="IPR003593">
    <property type="entry name" value="AAA+_ATPase"/>
</dbReference>
<accession>A0A415U4T0</accession>
<dbReference type="Gene3D" id="3.40.50.300">
    <property type="entry name" value="P-loop containing nucleotide triphosphate hydrolases"/>
    <property type="match status" value="1"/>
</dbReference>
<dbReference type="AlphaFoldDB" id="A0A415U4T0"/>
<evidence type="ECO:0000313" key="2">
    <source>
        <dbReference type="EMBL" id="RHN13072.1"/>
    </source>
</evidence>
<dbReference type="Pfam" id="PF13481">
    <property type="entry name" value="AAA_25"/>
    <property type="match status" value="1"/>
</dbReference>